<feature type="modified residue" description="4-aspartylphosphate" evidence="2">
    <location>
        <position position="80"/>
    </location>
</feature>
<organism evidence="5 8">
    <name type="scientific">Pseudoalteromonas aurantia</name>
    <dbReference type="NCBI Taxonomy" id="43654"/>
    <lineage>
        <taxon>Bacteria</taxon>
        <taxon>Pseudomonadati</taxon>
        <taxon>Pseudomonadota</taxon>
        <taxon>Gammaproteobacteria</taxon>
        <taxon>Alteromonadales</taxon>
        <taxon>Pseudoalteromonadaceae</taxon>
        <taxon>Pseudoalteromonas</taxon>
    </lineage>
</organism>
<dbReference type="Gene3D" id="3.40.50.2300">
    <property type="match status" value="1"/>
</dbReference>
<keyword evidence="7" id="KW-1185">Reference proteome</keyword>
<evidence type="ECO:0000313" key="6">
    <source>
        <dbReference type="EMBL" id="TMO74584.1"/>
    </source>
</evidence>
<keyword evidence="2" id="KW-0597">Phosphoprotein</keyword>
<proteinExistence type="predicted"/>
<reference evidence="5" key="3">
    <citation type="submission" date="2019-09" db="EMBL/GenBank/DDBJ databases">
        <title>Co-occurence of chitin degradation, pigmentation and bioactivity in marine Pseudoalteromonas.</title>
        <authorList>
            <person name="Sonnenschein E.C."/>
            <person name="Bech P.K."/>
        </authorList>
    </citation>
    <scope>NUCLEOTIDE SEQUENCE</scope>
    <source>
        <strain evidence="5">S3790</strain>
        <strain evidence="7">S3895</strain>
    </source>
</reference>
<feature type="domain" description="HD-GYP" evidence="4">
    <location>
        <begin position="311"/>
        <end position="508"/>
    </location>
</feature>
<dbReference type="Proteomes" id="UP000307164">
    <property type="component" value="Unassembled WGS sequence"/>
</dbReference>
<reference evidence="8" key="2">
    <citation type="submission" date="2019-06" db="EMBL/GenBank/DDBJ databases">
        <title>Co-occurence of chitin degradation, pigmentation and bioactivity in marine Pseudoalteromonas.</title>
        <authorList>
            <person name="Sonnenschein E.C."/>
            <person name="Bech P.K."/>
        </authorList>
    </citation>
    <scope>NUCLEOTIDE SEQUENCE [LARGE SCALE GENOMIC DNA]</scope>
    <source>
        <strain evidence="8">S3790</strain>
        <strain evidence="6">S3895</strain>
    </source>
</reference>
<comment type="caution">
    <text evidence="5">The sequence shown here is derived from an EMBL/GenBank/DDBJ whole genome shotgun (WGS) entry which is preliminary data.</text>
</comment>
<dbReference type="Pfam" id="PF00072">
    <property type="entry name" value="Response_reg"/>
    <property type="match status" value="1"/>
</dbReference>
<dbReference type="PANTHER" id="PTHR45228">
    <property type="entry name" value="CYCLIC DI-GMP PHOSPHODIESTERASE TM_0186-RELATED"/>
    <property type="match status" value="1"/>
</dbReference>
<evidence type="ECO:0000313" key="5">
    <source>
        <dbReference type="EMBL" id="TMO67169.1"/>
    </source>
</evidence>
<sequence>MNSFLFSNEALDEPNTQEQHADFWDILVVDDEEDIHQVTKLVLSNFKFEEKTLRFHHAYSAKQAMEILQSEDEISVGLIDVVMESNHAGLDLIKYIRNDIANHDIRLILRTGQPGEAPEESVIRDYDINDYKNKTELTAVKLKTLLYSALRSHRDIQTIERHKLGLERIINASSSFLQCDSVRDFASTILSHVADVLGLKDNDIYCAAAINNQKDAATKFKLLAASGEGIEPNSDVIPNSVKNLFIESHNSKTSCKTHHEYIGYFPSRCGGETMLYVSKESALQHTDHQLLEFFSNNIALAYDNLKLRETVKESQKELSYILGEAVEKRSKETGSHVRRVAHYSMLLAQLYGLSDYQSEIIKLASPLHDIGKISIPDNILNKPAKLTADEWQIMQTHAQIGHEILQSSTNEILQCGATIAHQHHEKWDGSGYPQGLMGENINIVGRITALADVFDALGSDRCYKKAWPLEKVLTLIQSEKAKQFDPKLVDLFMQNIDQFIAIRDRYPD</sequence>
<dbReference type="InterPro" id="IPR021800">
    <property type="entry name" value="DUF3369"/>
</dbReference>
<dbReference type="Proteomes" id="UP000307217">
    <property type="component" value="Unassembled WGS sequence"/>
</dbReference>
<evidence type="ECO:0000256" key="1">
    <source>
        <dbReference type="ARBA" id="ARBA00022801"/>
    </source>
</evidence>
<reference evidence="5 8" key="1">
    <citation type="submission" date="2018-01" db="EMBL/GenBank/DDBJ databases">
        <authorList>
            <person name="Paulsen S."/>
            <person name="Gram L.K."/>
        </authorList>
    </citation>
    <scope>NUCLEOTIDE SEQUENCE [LARGE SCALE GENOMIC DNA]</scope>
    <source>
        <strain evidence="5 8">S3790</strain>
        <strain evidence="6">S3895</strain>
    </source>
</reference>
<dbReference type="GO" id="GO:0004112">
    <property type="term" value="F:cyclic-nucleotide phosphodiesterase activity"/>
    <property type="evidence" value="ECO:0007669"/>
    <property type="project" value="UniProtKB-ARBA"/>
</dbReference>
<gene>
    <name evidence="5" type="ORF">CWC19_14525</name>
    <name evidence="6" type="ORF">CWC20_10135</name>
</gene>
<dbReference type="GO" id="GO:0009214">
    <property type="term" value="P:cyclic nucleotide catabolic process"/>
    <property type="evidence" value="ECO:0007669"/>
    <property type="project" value="UniProtKB-ARBA"/>
</dbReference>
<dbReference type="Gene3D" id="1.10.3210.10">
    <property type="entry name" value="Hypothetical protein af1432"/>
    <property type="match status" value="1"/>
</dbReference>
<dbReference type="AlphaFoldDB" id="A0A5S3V6W0"/>
<dbReference type="PROSITE" id="PS51832">
    <property type="entry name" value="HD_GYP"/>
    <property type="match status" value="1"/>
</dbReference>
<dbReference type="OrthoDB" id="9787688at2"/>
<dbReference type="PROSITE" id="PS50110">
    <property type="entry name" value="RESPONSE_REGULATORY"/>
    <property type="match status" value="1"/>
</dbReference>
<dbReference type="SUPFAM" id="SSF52172">
    <property type="entry name" value="CheY-like"/>
    <property type="match status" value="1"/>
</dbReference>
<evidence type="ECO:0000259" key="4">
    <source>
        <dbReference type="PROSITE" id="PS51832"/>
    </source>
</evidence>
<dbReference type="PANTHER" id="PTHR45228:SF9">
    <property type="entry name" value="3'3'-CGAMP-SPECIFIC PHOSPHODIESTERASE 2"/>
    <property type="match status" value="1"/>
</dbReference>
<dbReference type="InterPro" id="IPR011006">
    <property type="entry name" value="CheY-like_superfamily"/>
</dbReference>
<evidence type="ECO:0000313" key="8">
    <source>
        <dbReference type="Proteomes" id="UP000307217"/>
    </source>
</evidence>
<dbReference type="InterPro" id="IPR001789">
    <property type="entry name" value="Sig_transdc_resp-reg_receiver"/>
</dbReference>
<dbReference type="InterPro" id="IPR003607">
    <property type="entry name" value="HD/PDEase_dom"/>
</dbReference>
<keyword evidence="1" id="KW-0378">Hydrolase</keyword>
<dbReference type="SUPFAM" id="SSF109604">
    <property type="entry name" value="HD-domain/PDEase-like"/>
    <property type="match status" value="1"/>
</dbReference>
<dbReference type="CDD" id="cd00077">
    <property type="entry name" value="HDc"/>
    <property type="match status" value="1"/>
</dbReference>
<dbReference type="GO" id="GO:0000160">
    <property type="term" value="P:phosphorelay signal transduction system"/>
    <property type="evidence" value="ECO:0007669"/>
    <property type="project" value="InterPro"/>
</dbReference>
<dbReference type="InterPro" id="IPR037522">
    <property type="entry name" value="HD_GYP_dom"/>
</dbReference>
<feature type="domain" description="Response regulatory" evidence="3">
    <location>
        <begin position="25"/>
        <end position="149"/>
    </location>
</feature>
<evidence type="ECO:0000313" key="7">
    <source>
        <dbReference type="Proteomes" id="UP000307164"/>
    </source>
</evidence>
<evidence type="ECO:0000256" key="2">
    <source>
        <dbReference type="PROSITE-ProRule" id="PRU00169"/>
    </source>
</evidence>
<dbReference type="InterPro" id="IPR052020">
    <property type="entry name" value="Cyclic_di-GMP/3'3'-cGAMP_PDE"/>
</dbReference>
<name>A0A5S3V6W0_9GAMM</name>
<protein>
    <submittedName>
        <fullName evidence="5">Phosphodiesterase</fullName>
    </submittedName>
</protein>
<dbReference type="EMBL" id="PNBX01000062">
    <property type="protein sequence ID" value="TMO67169.1"/>
    <property type="molecule type" value="Genomic_DNA"/>
</dbReference>
<accession>A0A5S3V6W0</accession>
<dbReference type="Pfam" id="PF13487">
    <property type="entry name" value="HD_5"/>
    <property type="match status" value="1"/>
</dbReference>
<dbReference type="Pfam" id="PF11849">
    <property type="entry name" value="DUF3369"/>
    <property type="match status" value="1"/>
</dbReference>
<dbReference type="SMART" id="SM00471">
    <property type="entry name" value="HDc"/>
    <property type="match status" value="1"/>
</dbReference>
<dbReference type="FunFam" id="1.10.3210.10:FF:000018">
    <property type="entry name" value="Two-component system response regulator"/>
    <property type="match status" value="1"/>
</dbReference>
<dbReference type="RefSeq" id="WP_138592538.1">
    <property type="nucleotide sequence ID" value="NZ_PNBW01000047.1"/>
</dbReference>
<dbReference type="EMBL" id="PNBW01000047">
    <property type="protein sequence ID" value="TMO74584.1"/>
    <property type="molecule type" value="Genomic_DNA"/>
</dbReference>
<evidence type="ECO:0000259" key="3">
    <source>
        <dbReference type="PROSITE" id="PS50110"/>
    </source>
</evidence>